<evidence type="ECO:0000313" key="1">
    <source>
        <dbReference type="EMBL" id="KAF0320793.1"/>
    </source>
</evidence>
<dbReference type="AlphaFoldDB" id="A0A8H3W9V6"/>
<sequence>MPTRIQLEAAASEVIFVLKGIREFSNARIAVIGGLALWKYLPNGRTTEDVDFIINIDSAPQGVKQRLLSLPNSPFIQQAQFFYYKHGSTYIQIDITPEWQSPYMPTAALEVRNVPNGVIPYISPSDLIVFKINSCGLRAQAAKKRTDAADAQALLEYATKSSALSLTSAQRAVVEPCIADVVTHGAKKEKWWKERLGL</sequence>
<reference evidence="1 2" key="1">
    <citation type="submission" date="2019-12" db="EMBL/GenBank/DDBJ databases">
        <title>A genome sequence resource for the geographically widespread anthracnose pathogen Colletotrichum asianum.</title>
        <authorList>
            <person name="Meng Y."/>
        </authorList>
    </citation>
    <scope>NUCLEOTIDE SEQUENCE [LARGE SCALE GENOMIC DNA]</scope>
    <source>
        <strain evidence="1 2">ICMP 18580</strain>
    </source>
</reference>
<accession>A0A8H3W9V6</accession>
<gene>
    <name evidence="1" type="ORF">GQ607_012027</name>
</gene>
<organism evidence="1 2">
    <name type="scientific">Colletotrichum asianum</name>
    <dbReference type="NCBI Taxonomy" id="702518"/>
    <lineage>
        <taxon>Eukaryota</taxon>
        <taxon>Fungi</taxon>
        <taxon>Dikarya</taxon>
        <taxon>Ascomycota</taxon>
        <taxon>Pezizomycotina</taxon>
        <taxon>Sordariomycetes</taxon>
        <taxon>Hypocreomycetidae</taxon>
        <taxon>Glomerellales</taxon>
        <taxon>Glomerellaceae</taxon>
        <taxon>Colletotrichum</taxon>
        <taxon>Colletotrichum gloeosporioides species complex</taxon>
    </lineage>
</organism>
<evidence type="ECO:0000313" key="2">
    <source>
        <dbReference type="Proteomes" id="UP000434172"/>
    </source>
</evidence>
<proteinExistence type="predicted"/>
<dbReference type="EMBL" id="WOWK01000079">
    <property type="protein sequence ID" value="KAF0320793.1"/>
    <property type="molecule type" value="Genomic_DNA"/>
</dbReference>
<dbReference type="OrthoDB" id="5421247at2759"/>
<keyword evidence="2" id="KW-1185">Reference proteome</keyword>
<dbReference type="Proteomes" id="UP000434172">
    <property type="component" value="Unassembled WGS sequence"/>
</dbReference>
<protein>
    <submittedName>
        <fullName evidence="1">Uncharacterized protein</fullName>
    </submittedName>
</protein>
<name>A0A8H3W9V6_9PEZI</name>
<comment type="caution">
    <text evidence="1">The sequence shown here is derived from an EMBL/GenBank/DDBJ whole genome shotgun (WGS) entry which is preliminary data.</text>
</comment>